<evidence type="ECO:0000256" key="11">
    <source>
        <dbReference type="SAM" id="SignalP"/>
    </source>
</evidence>
<evidence type="ECO:0000313" key="14">
    <source>
        <dbReference type="Proteomes" id="UP000285575"/>
    </source>
</evidence>
<dbReference type="AlphaFoldDB" id="A0A437RKY3"/>
<comment type="subunit">
    <text evidence="2">Homotrimer.</text>
</comment>
<keyword evidence="3" id="KW-0813">Transport</keyword>
<evidence type="ECO:0000256" key="7">
    <source>
        <dbReference type="ARBA" id="ARBA00023065"/>
    </source>
</evidence>
<dbReference type="InterPro" id="IPR033900">
    <property type="entry name" value="Gram_neg_porin_domain"/>
</dbReference>
<name>A0A437RKY3_9BURK</name>
<dbReference type="GO" id="GO:0015288">
    <property type="term" value="F:porin activity"/>
    <property type="evidence" value="ECO:0007669"/>
    <property type="project" value="UniProtKB-KW"/>
</dbReference>
<dbReference type="GO" id="GO:0009279">
    <property type="term" value="C:cell outer membrane"/>
    <property type="evidence" value="ECO:0007669"/>
    <property type="project" value="UniProtKB-SubCell"/>
</dbReference>
<evidence type="ECO:0000256" key="10">
    <source>
        <dbReference type="ARBA" id="ARBA00023237"/>
    </source>
</evidence>
<dbReference type="InterPro" id="IPR002299">
    <property type="entry name" value="Porin_Neis"/>
</dbReference>
<gene>
    <name evidence="13" type="ORF">EOE66_06585</name>
</gene>
<keyword evidence="5" id="KW-0812">Transmembrane</keyword>
<keyword evidence="6 11" id="KW-0732">Signal</keyword>
<dbReference type="GO" id="GO:0006811">
    <property type="term" value="P:monoatomic ion transport"/>
    <property type="evidence" value="ECO:0007669"/>
    <property type="project" value="UniProtKB-KW"/>
</dbReference>
<comment type="subcellular location">
    <subcellularLocation>
        <location evidence="1">Cell outer membrane</location>
        <topology evidence="1">Multi-pass membrane protein</topology>
    </subcellularLocation>
</comment>
<dbReference type="Pfam" id="PF13609">
    <property type="entry name" value="Porin_4"/>
    <property type="match status" value="1"/>
</dbReference>
<dbReference type="PANTHER" id="PTHR34501:SF9">
    <property type="entry name" value="MAJOR OUTER MEMBRANE PROTEIN P.IA"/>
    <property type="match status" value="1"/>
</dbReference>
<keyword evidence="4" id="KW-1134">Transmembrane beta strand</keyword>
<dbReference type="Gene3D" id="2.40.160.10">
    <property type="entry name" value="Porin"/>
    <property type="match status" value="1"/>
</dbReference>
<dbReference type="EMBL" id="SACR01000002">
    <property type="protein sequence ID" value="RVU47409.1"/>
    <property type="molecule type" value="Genomic_DNA"/>
</dbReference>
<evidence type="ECO:0000259" key="12">
    <source>
        <dbReference type="Pfam" id="PF13609"/>
    </source>
</evidence>
<evidence type="ECO:0000313" key="13">
    <source>
        <dbReference type="EMBL" id="RVU47409.1"/>
    </source>
</evidence>
<reference evidence="13 14" key="1">
    <citation type="submission" date="2019-01" db="EMBL/GenBank/DDBJ databases">
        <authorList>
            <person name="Chen W.-M."/>
        </authorList>
    </citation>
    <scope>NUCLEOTIDE SEQUENCE [LARGE SCALE GENOMIC DNA]</scope>
    <source>
        <strain evidence="13 14">KYPY4</strain>
    </source>
</reference>
<dbReference type="RefSeq" id="WP_128227872.1">
    <property type="nucleotide sequence ID" value="NZ_SACR01000002.1"/>
</dbReference>
<accession>A0A437RKY3</accession>
<evidence type="ECO:0000256" key="4">
    <source>
        <dbReference type="ARBA" id="ARBA00022452"/>
    </source>
</evidence>
<keyword evidence="8" id="KW-0626">Porin</keyword>
<evidence type="ECO:0000256" key="8">
    <source>
        <dbReference type="ARBA" id="ARBA00023114"/>
    </source>
</evidence>
<dbReference type="Proteomes" id="UP000285575">
    <property type="component" value="Unassembled WGS sequence"/>
</dbReference>
<dbReference type="GO" id="GO:0046930">
    <property type="term" value="C:pore complex"/>
    <property type="evidence" value="ECO:0007669"/>
    <property type="project" value="UniProtKB-KW"/>
</dbReference>
<feature type="signal peptide" evidence="11">
    <location>
        <begin position="1"/>
        <end position="20"/>
    </location>
</feature>
<sequence>MKKSLLALAALTAFAGVASAQSSVTLFGIVDLAARSVKNGNAGSIKSVSPNGQVSSRLGVRGVEDLGGGLRAGFWLEGDLSADDGQAAGQSWQRRSTVSLIGSFGEVRLGRDYNPVFNTFVSHDPFAYVGVASTGNLRSRFYATPVGNAGLAARNNNSISYFLPAMGGLYGQVMIAAPEGARGNKYTGFRLGYAAGPLNFSGAYGKADQTGGMVDDATSLIFGGSFNAGFATFHASYEQADYSTTKRKLATVAAVIPTGTGAFKAQYAKASGATLIGLGYVQGLSKRTSVYTNFGRIANKGNNVYTASPSGPAGMRAGQTSTGYDVGIRHDF</sequence>
<organism evidence="13 14">
    <name type="scientific">Rubrivivax rivuli</name>
    <dbReference type="NCBI Taxonomy" id="1862385"/>
    <lineage>
        <taxon>Bacteria</taxon>
        <taxon>Pseudomonadati</taxon>
        <taxon>Pseudomonadota</taxon>
        <taxon>Betaproteobacteria</taxon>
        <taxon>Burkholderiales</taxon>
        <taxon>Sphaerotilaceae</taxon>
        <taxon>Rubrivivax</taxon>
    </lineage>
</organism>
<dbReference type="OrthoDB" id="6975458at2"/>
<dbReference type="InterPro" id="IPR050298">
    <property type="entry name" value="Gram-neg_bact_OMP"/>
</dbReference>
<dbReference type="SUPFAM" id="SSF56935">
    <property type="entry name" value="Porins"/>
    <property type="match status" value="1"/>
</dbReference>
<comment type="caution">
    <text evidence="13">The sequence shown here is derived from an EMBL/GenBank/DDBJ whole genome shotgun (WGS) entry which is preliminary data.</text>
</comment>
<keyword evidence="14" id="KW-1185">Reference proteome</keyword>
<keyword evidence="9" id="KW-0472">Membrane</keyword>
<dbReference type="InterPro" id="IPR023614">
    <property type="entry name" value="Porin_dom_sf"/>
</dbReference>
<protein>
    <submittedName>
        <fullName evidence="13">Porin</fullName>
    </submittedName>
</protein>
<evidence type="ECO:0000256" key="6">
    <source>
        <dbReference type="ARBA" id="ARBA00022729"/>
    </source>
</evidence>
<evidence type="ECO:0000256" key="1">
    <source>
        <dbReference type="ARBA" id="ARBA00004571"/>
    </source>
</evidence>
<dbReference type="PRINTS" id="PR00184">
    <property type="entry name" value="NEISSPPORIN"/>
</dbReference>
<feature type="chain" id="PRO_5019094919" evidence="11">
    <location>
        <begin position="21"/>
        <end position="332"/>
    </location>
</feature>
<dbReference type="CDD" id="cd00342">
    <property type="entry name" value="gram_neg_porins"/>
    <property type="match status" value="1"/>
</dbReference>
<feature type="domain" description="Porin" evidence="12">
    <location>
        <begin position="7"/>
        <end position="302"/>
    </location>
</feature>
<keyword evidence="10" id="KW-0998">Cell outer membrane</keyword>
<evidence type="ECO:0000256" key="2">
    <source>
        <dbReference type="ARBA" id="ARBA00011233"/>
    </source>
</evidence>
<evidence type="ECO:0000256" key="3">
    <source>
        <dbReference type="ARBA" id="ARBA00022448"/>
    </source>
</evidence>
<evidence type="ECO:0000256" key="9">
    <source>
        <dbReference type="ARBA" id="ARBA00023136"/>
    </source>
</evidence>
<keyword evidence="7" id="KW-0406">Ion transport</keyword>
<proteinExistence type="predicted"/>
<dbReference type="PANTHER" id="PTHR34501">
    <property type="entry name" value="PROTEIN YDDL-RELATED"/>
    <property type="match status" value="1"/>
</dbReference>
<evidence type="ECO:0000256" key="5">
    <source>
        <dbReference type="ARBA" id="ARBA00022692"/>
    </source>
</evidence>